<reference evidence="3" key="1">
    <citation type="journal article" date="2012" name="PLoS ONE">
        <title>The success of Acinetobacter species; genetic, metabolic and virulence attributes.</title>
        <authorList>
            <person name="Peleg A.Y."/>
            <person name="de Breij A."/>
            <person name="Adams M.D."/>
            <person name="Cerqueira G.M."/>
            <person name="Mocali S."/>
            <person name="Galardini M."/>
            <person name="Nibbering P.H."/>
            <person name="Earl A.M."/>
            <person name="Ward D.V."/>
            <person name="Paterson D.L."/>
            <person name="Seifert H."/>
            <person name="Dijkshoorn L."/>
        </authorList>
    </citation>
    <scope>NUCLEOTIDE SEQUENCE [LARGE SCALE GENOMIC DNA]</scope>
    <source>
        <strain evidence="3">SH046</strain>
    </source>
</reference>
<dbReference type="AlphaFoldDB" id="D0SDI7"/>
<name>D0SDI7_ACIJO</name>
<proteinExistence type="predicted"/>
<keyword evidence="1" id="KW-0472">Membrane</keyword>
<evidence type="ECO:0008006" key="4">
    <source>
        <dbReference type="Google" id="ProtNLM"/>
    </source>
</evidence>
<dbReference type="PROSITE" id="PS51257">
    <property type="entry name" value="PROKAR_LIPOPROTEIN"/>
    <property type="match status" value="1"/>
</dbReference>
<evidence type="ECO:0000313" key="3">
    <source>
        <dbReference type="Proteomes" id="UP000012047"/>
    </source>
</evidence>
<feature type="transmembrane region" description="Helical" evidence="1">
    <location>
        <begin position="15"/>
        <end position="34"/>
    </location>
</feature>
<sequence length="238" mass="26398">MIRSLSMFASPLKTIIYLGVMGTLFTGCATKTLMTKDNKTYTRTNQVTLIEDQVVAFGKPAQPLPNLPAHSLVIAGQQKSYVLTQGGPQFVSLIGKLDPKNIQVTRELSFYSEKNDGHFTGTLPLSYVKLKEDISKKDLEFFIEKGAKECSSSSDERMFAQRFCFEIKLAGVVYPAANNLASLKALSKPYQVSIYTHQEESYKSKSGMNPFEKLVLLPFAVAIDVVSLPFQAADKIFD</sequence>
<dbReference type="EMBL" id="GG704966">
    <property type="protein sequence ID" value="EEY96192.1"/>
    <property type="molecule type" value="Genomic_DNA"/>
</dbReference>
<protein>
    <recommendedName>
        <fullName evidence="4">Lipoprotein</fullName>
    </recommendedName>
</protein>
<accession>D0SDI7</accession>
<dbReference type="eggNOG" id="ENOG502ZZKY">
    <property type="taxonomic scope" value="Bacteria"/>
</dbReference>
<evidence type="ECO:0000313" key="2">
    <source>
        <dbReference type="EMBL" id="EEY96192.1"/>
    </source>
</evidence>
<gene>
    <name evidence="2" type="ORF">HMPREF0016_01910</name>
</gene>
<organism evidence="2 3">
    <name type="scientific">Acinetobacter johnsonii SH046</name>
    <dbReference type="NCBI Taxonomy" id="575586"/>
    <lineage>
        <taxon>Bacteria</taxon>
        <taxon>Pseudomonadati</taxon>
        <taxon>Pseudomonadota</taxon>
        <taxon>Gammaproteobacteria</taxon>
        <taxon>Moraxellales</taxon>
        <taxon>Moraxellaceae</taxon>
        <taxon>Acinetobacter</taxon>
    </lineage>
</organism>
<keyword evidence="1" id="KW-0812">Transmembrane</keyword>
<dbReference type="HOGENOM" id="CLU_104928_0_0_6"/>
<dbReference type="Proteomes" id="UP000012047">
    <property type="component" value="Unassembled WGS sequence"/>
</dbReference>
<evidence type="ECO:0000256" key="1">
    <source>
        <dbReference type="SAM" id="Phobius"/>
    </source>
</evidence>
<keyword evidence="1" id="KW-1133">Transmembrane helix</keyword>